<organism evidence="1 2">
    <name type="scientific">Entomophthora muscae</name>
    <dbReference type="NCBI Taxonomy" id="34485"/>
    <lineage>
        <taxon>Eukaryota</taxon>
        <taxon>Fungi</taxon>
        <taxon>Fungi incertae sedis</taxon>
        <taxon>Zoopagomycota</taxon>
        <taxon>Entomophthoromycotina</taxon>
        <taxon>Entomophthoromycetes</taxon>
        <taxon>Entomophthorales</taxon>
        <taxon>Entomophthoraceae</taxon>
        <taxon>Entomophthora</taxon>
    </lineage>
</organism>
<sequence>MGLIDWIKSSSLVTHLESRRYTKRRNVSEFASRSARYYQAHYKDGVYSTPSTKSGSLKRQSSYRRHMTSESYNAT</sequence>
<proteinExistence type="predicted"/>
<keyword evidence="2" id="KW-1185">Reference proteome</keyword>
<name>A0ACC2TJ06_9FUNG</name>
<evidence type="ECO:0000313" key="2">
    <source>
        <dbReference type="Proteomes" id="UP001165960"/>
    </source>
</evidence>
<gene>
    <name evidence="1" type="ORF">DSO57_1005028</name>
</gene>
<reference evidence="1" key="1">
    <citation type="submission" date="2022-04" db="EMBL/GenBank/DDBJ databases">
        <title>Genome of the entomopathogenic fungus Entomophthora muscae.</title>
        <authorList>
            <person name="Elya C."/>
            <person name="Lovett B.R."/>
            <person name="Lee E."/>
            <person name="Macias A.M."/>
            <person name="Hajek A.E."/>
            <person name="De Bivort B.L."/>
            <person name="Kasson M.T."/>
            <person name="De Fine Licht H.H."/>
            <person name="Stajich J.E."/>
        </authorList>
    </citation>
    <scope>NUCLEOTIDE SEQUENCE</scope>
    <source>
        <strain evidence="1">Berkeley</strain>
    </source>
</reference>
<dbReference type="Proteomes" id="UP001165960">
    <property type="component" value="Unassembled WGS sequence"/>
</dbReference>
<accession>A0ACC2TJ06</accession>
<protein>
    <submittedName>
        <fullName evidence="1">Uncharacterized protein</fullName>
    </submittedName>
</protein>
<comment type="caution">
    <text evidence="1">The sequence shown here is derived from an EMBL/GenBank/DDBJ whole genome shotgun (WGS) entry which is preliminary data.</text>
</comment>
<evidence type="ECO:0000313" key="1">
    <source>
        <dbReference type="EMBL" id="KAJ9074579.1"/>
    </source>
</evidence>
<dbReference type="EMBL" id="QTSX02002853">
    <property type="protein sequence ID" value="KAJ9074579.1"/>
    <property type="molecule type" value="Genomic_DNA"/>
</dbReference>